<organism evidence="1 2">
    <name type="scientific">Actinoplanes lutulentus</name>
    <dbReference type="NCBI Taxonomy" id="1287878"/>
    <lineage>
        <taxon>Bacteria</taxon>
        <taxon>Bacillati</taxon>
        <taxon>Actinomycetota</taxon>
        <taxon>Actinomycetes</taxon>
        <taxon>Micromonosporales</taxon>
        <taxon>Micromonosporaceae</taxon>
        <taxon>Actinoplanes</taxon>
    </lineage>
</organism>
<dbReference type="OrthoDB" id="3692598at2"/>
<accession>A0A327Z2S6</accession>
<keyword evidence="2" id="KW-1185">Reference proteome</keyword>
<dbReference type="AlphaFoldDB" id="A0A327Z2S6"/>
<reference evidence="1 2" key="1">
    <citation type="submission" date="2018-06" db="EMBL/GenBank/DDBJ databases">
        <title>Genomic Encyclopedia of Type Strains, Phase III (KMG-III): the genomes of soil and plant-associated and newly described type strains.</title>
        <authorList>
            <person name="Whitman W."/>
        </authorList>
    </citation>
    <scope>NUCLEOTIDE SEQUENCE [LARGE SCALE GENOMIC DNA]</scope>
    <source>
        <strain evidence="1 2">CGMCC 4.7090</strain>
    </source>
</reference>
<name>A0A327Z2S6_9ACTN</name>
<dbReference type="Proteomes" id="UP000249341">
    <property type="component" value="Unassembled WGS sequence"/>
</dbReference>
<evidence type="ECO:0000313" key="1">
    <source>
        <dbReference type="EMBL" id="RAK28328.1"/>
    </source>
</evidence>
<sequence>MDVNGINRLYNQLLRASDDATDTLSYVKQHCNLDFLEVGMLSQLFSPHEKAYTELTAALTRLSSLAQAAGSQVNRAQIDYQRTDQEAAAALDAAYPGAKDPVALNSALTEQREDLQASHPAFADVSEPTRLLRNPEYAIGIEMWSINPMADLVSPSAWLRQTIIWVFGHDPFEGWASQFSGDWKGYVHCGNAMGQAGGVAAAIGRNLLAGVADVPEAWRGNAADGFREFELTLATAAVSLEQVCQDYNRLYDQAAEAIKKLYDVAASAIGDLLDMLLVISGCLAAGTATIETILGPIAGYSIAAYYAWQAYDLYKQISTFFGAAEDTIKLISGSLMTLDASLSVKDIPEVQPYAHPAGYR</sequence>
<gene>
    <name evidence="1" type="ORF">B0I29_12096</name>
</gene>
<dbReference type="InterPro" id="IPR036689">
    <property type="entry name" value="ESAT-6-like_sf"/>
</dbReference>
<dbReference type="RefSeq" id="WP_146616984.1">
    <property type="nucleotide sequence ID" value="NZ_JACHWI010000002.1"/>
</dbReference>
<dbReference type="EMBL" id="QLMJ01000020">
    <property type="protein sequence ID" value="RAK28328.1"/>
    <property type="molecule type" value="Genomic_DNA"/>
</dbReference>
<protein>
    <recommendedName>
        <fullName evidence="3">Excreted virulence factor EspC (Type VII ESX diderm)</fullName>
    </recommendedName>
</protein>
<dbReference type="SUPFAM" id="SSF140453">
    <property type="entry name" value="EsxAB dimer-like"/>
    <property type="match status" value="1"/>
</dbReference>
<evidence type="ECO:0000313" key="2">
    <source>
        <dbReference type="Proteomes" id="UP000249341"/>
    </source>
</evidence>
<comment type="caution">
    <text evidence="1">The sequence shown here is derived from an EMBL/GenBank/DDBJ whole genome shotgun (WGS) entry which is preliminary data.</text>
</comment>
<evidence type="ECO:0008006" key="3">
    <source>
        <dbReference type="Google" id="ProtNLM"/>
    </source>
</evidence>
<proteinExistence type="predicted"/>